<proteinExistence type="predicted"/>
<name>A0A2S7K309_9PROT</name>
<comment type="caution">
    <text evidence="2">The sequence shown here is derived from an EMBL/GenBank/DDBJ whole genome shotgun (WGS) entry which is preliminary data.</text>
</comment>
<dbReference type="Proteomes" id="UP000239504">
    <property type="component" value="Unassembled WGS sequence"/>
</dbReference>
<dbReference type="PROSITE" id="PS00018">
    <property type="entry name" value="EF_HAND_1"/>
    <property type="match status" value="1"/>
</dbReference>
<reference evidence="2 3" key="1">
    <citation type="submission" date="2017-12" db="EMBL/GenBank/DDBJ databases">
        <authorList>
            <person name="Hurst M.R.H."/>
        </authorList>
    </citation>
    <scope>NUCLEOTIDE SEQUENCE [LARGE SCALE GENOMIC DNA]</scope>
    <source>
        <strain evidence="2 3">SY-3-19</strain>
    </source>
</reference>
<dbReference type="OrthoDB" id="8481441at2"/>
<protein>
    <recommendedName>
        <fullName evidence="4">EF-hand domain-containing protein</fullName>
    </recommendedName>
</protein>
<evidence type="ECO:0000256" key="1">
    <source>
        <dbReference type="SAM" id="SignalP"/>
    </source>
</evidence>
<evidence type="ECO:0008006" key="4">
    <source>
        <dbReference type="Google" id="ProtNLM"/>
    </source>
</evidence>
<sequence>MPAAIITNTAAAAAAAVFVAAASLVGVKTGPAYEDGAVKALSQADAATYAETVFQRADRDGDAALGVDEFAALTVVTAELAHLNGFISVEKEGAVETIALPISAPGALGDAEQTRIDAVARHTFYAFAGEDGTMQQGEFLGLQDAIFASSDLNANGALTRTELSLFAQRQAYLRPRA</sequence>
<feature type="chain" id="PRO_5015701887" description="EF-hand domain-containing protein" evidence="1">
    <location>
        <begin position="22"/>
        <end position="177"/>
    </location>
</feature>
<keyword evidence="1" id="KW-0732">Signal</keyword>
<dbReference type="AlphaFoldDB" id="A0A2S7K309"/>
<dbReference type="InterPro" id="IPR018247">
    <property type="entry name" value="EF_Hand_1_Ca_BS"/>
</dbReference>
<dbReference type="RefSeq" id="WP_104831007.1">
    <property type="nucleotide sequence ID" value="NZ_PJCH01000011.1"/>
</dbReference>
<evidence type="ECO:0000313" key="2">
    <source>
        <dbReference type="EMBL" id="PQA86890.1"/>
    </source>
</evidence>
<dbReference type="EMBL" id="PJCH01000011">
    <property type="protein sequence ID" value="PQA86890.1"/>
    <property type="molecule type" value="Genomic_DNA"/>
</dbReference>
<feature type="signal peptide" evidence="1">
    <location>
        <begin position="1"/>
        <end position="21"/>
    </location>
</feature>
<dbReference type="SUPFAM" id="SSF47473">
    <property type="entry name" value="EF-hand"/>
    <property type="match status" value="1"/>
</dbReference>
<dbReference type="InterPro" id="IPR011992">
    <property type="entry name" value="EF-hand-dom_pair"/>
</dbReference>
<dbReference type="Gene3D" id="1.10.238.10">
    <property type="entry name" value="EF-hand"/>
    <property type="match status" value="1"/>
</dbReference>
<gene>
    <name evidence="2" type="ORF">CW354_15575</name>
</gene>
<keyword evidence="3" id="KW-1185">Reference proteome</keyword>
<organism evidence="2 3">
    <name type="scientific">Hyphococcus luteus</name>
    <dbReference type="NCBI Taxonomy" id="2058213"/>
    <lineage>
        <taxon>Bacteria</taxon>
        <taxon>Pseudomonadati</taxon>
        <taxon>Pseudomonadota</taxon>
        <taxon>Alphaproteobacteria</taxon>
        <taxon>Parvularculales</taxon>
        <taxon>Parvularculaceae</taxon>
        <taxon>Hyphococcus</taxon>
    </lineage>
</organism>
<accession>A0A2S7K309</accession>
<evidence type="ECO:0000313" key="3">
    <source>
        <dbReference type="Proteomes" id="UP000239504"/>
    </source>
</evidence>